<dbReference type="InterPro" id="IPR009081">
    <property type="entry name" value="PP-bd_ACP"/>
</dbReference>
<dbReference type="Pfam" id="PF00550">
    <property type="entry name" value="PP-binding"/>
    <property type="match status" value="4"/>
</dbReference>
<accession>A0A2S4PSA6</accession>
<organism evidence="7 8">
    <name type="scientific">Erysiphe pulchra</name>
    <dbReference type="NCBI Taxonomy" id="225359"/>
    <lineage>
        <taxon>Eukaryota</taxon>
        <taxon>Fungi</taxon>
        <taxon>Dikarya</taxon>
        <taxon>Ascomycota</taxon>
        <taxon>Pezizomycotina</taxon>
        <taxon>Leotiomycetes</taxon>
        <taxon>Erysiphales</taxon>
        <taxon>Erysiphaceae</taxon>
        <taxon>Erysiphe</taxon>
    </lineage>
</organism>
<dbReference type="GO" id="GO:0016874">
    <property type="term" value="F:ligase activity"/>
    <property type="evidence" value="ECO:0007669"/>
    <property type="project" value="UniProtKB-KW"/>
</dbReference>
<gene>
    <name evidence="7" type="ORF">EPUL_005926</name>
</gene>
<dbReference type="GO" id="GO:0031169">
    <property type="term" value="P:ferrichrome biosynthetic process"/>
    <property type="evidence" value="ECO:0007669"/>
    <property type="project" value="UniProtKB-ARBA"/>
</dbReference>
<evidence type="ECO:0000256" key="4">
    <source>
        <dbReference type="ARBA" id="ARBA00022598"/>
    </source>
</evidence>
<dbReference type="SUPFAM" id="SSF47336">
    <property type="entry name" value="ACP-like"/>
    <property type="match status" value="4"/>
</dbReference>
<evidence type="ECO:0000256" key="2">
    <source>
        <dbReference type="ARBA" id="ARBA00022450"/>
    </source>
</evidence>
<reference evidence="7 8" key="1">
    <citation type="submission" date="2017-10" db="EMBL/GenBank/DDBJ databases">
        <title>Development of genomic resources for the powdery mildew, Erysiphe pulchra.</title>
        <authorList>
            <person name="Wadl P.A."/>
            <person name="Mack B.M."/>
            <person name="Moore G."/>
            <person name="Beltz S.B."/>
        </authorList>
    </citation>
    <scope>NUCLEOTIDE SEQUENCE [LARGE SCALE GENOMIC DNA]</scope>
    <source>
        <strain evidence="7">Cflorida</strain>
    </source>
</reference>
<keyword evidence="4" id="KW-0436">Ligase</keyword>
<evidence type="ECO:0000256" key="3">
    <source>
        <dbReference type="ARBA" id="ARBA00022553"/>
    </source>
</evidence>
<dbReference type="InterPro" id="IPR045851">
    <property type="entry name" value="AMP-bd_C_sf"/>
</dbReference>
<evidence type="ECO:0000313" key="8">
    <source>
        <dbReference type="Proteomes" id="UP000237438"/>
    </source>
</evidence>
<dbReference type="InterPro" id="IPR020845">
    <property type="entry name" value="AMP-binding_CS"/>
</dbReference>
<dbReference type="GO" id="GO:0010106">
    <property type="term" value="P:cellular response to iron ion starvation"/>
    <property type="evidence" value="ECO:0007669"/>
    <property type="project" value="UniProtKB-ARBA"/>
</dbReference>
<dbReference type="InterPro" id="IPR006162">
    <property type="entry name" value="Ppantetheine_attach_site"/>
</dbReference>
<keyword evidence="3" id="KW-0597">Phosphoprotein</keyword>
<dbReference type="InterPro" id="IPR020806">
    <property type="entry name" value="PKS_PP-bd"/>
</dbReference>
<dbReference type="Gene3D" id="1.10.1200.10">
    <property type="entry name" value="ACP-like"/>
    <property type="match status" value="3"/>
</dbReference>
<dbReference type="Gene3D" id="3.30.559.10">
    <property type="entry name" value="Chloramphenicol acetyltransferase-like domain"/>
    <property type="match status" value="6"/>
</dbReference>
<dbReference type="PROSITE" id="PS50075">
    <property type="entry name" value="CARRIER"/>
    <property type="match status" value="4"/>
</dbReference>
<dbReference type="CDD" id="cd05918">
    <property type="entry name" value="A_NRPS_SidN3_like"/>
    <property type="match status" value="2"/>
</dbReference>
<evidence type="ECO:0000313" key="7">
    <source>
        <dbReference type="EMBL" id="POS84912.1"/>
    </source>
</evidence>
<dbReference type="GO" id="GO:0031177">
    <property type="term" value="F:phosphopantetheine binding"/>
    <property type="evidence" value="ECO:0007669"/>
    <property type="project" value="InterPro"/>
</dbReference>
<dbReference type="Gene3D" id="3.30.300.30">
    <property type="match status" value="3"/>
</dbReference>
<keyword evidence="8" id="KW-1185">Reference proteome</keyword>
<feature type="domain" description="Carrier" evidence="6">
    <location>
        <begin position="2135"/>
        <end position="2211"/>
    </location>
</feature>
<dbReference type="GO" id="GO:0043041">
    <property type="term" value="P:amino acid activation for nonribosomal peptide biosynthetic process"/>
    <property type="evidence" value="ECO:0007669"/>
    <property type="project" value="TreeGrafter"/>
</dbReference>
<proteinExistence type="inferred from homology"/>
<dbReference type="Pfam" id="PF00668">
    <property type="entry name" value="Condensation"/>
    <property type="match status" value="5"/>
</dbReference>
<feature type="non-terminal residue" evidence="7">
    <location>
        <position position="4820"/>
    </location>
</feature>
<feature type="domain" description="Carrier" evidence="6">
    <location>
        <begin position="3743"/>
        <end position="3819"/>
    </location>
</feature>
<dbReference type="PANTHER" id="PTHR45527">
    <property type="entry name" value="NONRIBOSOMAL PEPTIDE SYNTHETASE"/>
    <property type="match status" value="1"/>
</dbReference>
<dbReference type="SUPFAM" id="SSF52777">
    <property type="entry name" value="CoA-dependent acyltransferases"/>
    <property type="match status" value="12"/>
</dbReference>
<evidence type="ECO:0000259" key="6">
    <source>
        <dbReference type="PROSITE" id="PS50075"/>
    </source>
</evidence>
<dbReference type="Gene3D" id="3.40.50.12780">
    <property type="entry name" value="N-terminal domain of ligase-like"/>
    <property type="match status" value="3"/>
</dbReference>
<dbReference type="InterPro" id="IPR023213">
    <property type="entry name" value="CAT-like_dom_sf"/>
</dbReference>
<dbReference type="FunFam" id="3.30.300.30:FF:000033">
    <property type="entry name" value="Nonribosomal siderophore peptide synthase SidC"/>
    <property type="match status" value="1"/>
</dbReference>
<dbReference type="GO" id="GO:0005737">
    <property type="term" value="C:cytoplasm"/>
    <property type="evidence" value="ECO:0007669"/>
    <property type="project" value="TreeGrafter"/>
</dbReference>
<keyword evidence="2" id="KW-0596">Phosphopantetheine</keyword>
<dbReference type="InterPro" id="IPR001242">
    <property type="entry name" value="Condensation_dom"/>
</dbReference>
<dbReference type="Pfam" id="PF00501">
    <property type="entry name" value="AMP-binding"/>
    <property type="match status" value="3"/>
</dbReference>
<dbReference type="Gene3D" id="3.30.559.30">
    <property type="entry name" value="Nonribosomal peptide synthetase, condensation domain"/>
    <property type="match status" value="6"/>
</dbReference>
<comment type="pathway">
    <text evidence="1">Siderophore biosynthesis.</text>
</comment>
<evidence type="ECO:0000256" key="1">
    <source>
        <dbReference type="ARBA" id="ARBA00004924"/>
    </source>
</evidence>
<dbReference type="SMART" id="SM00823">
    <property type="entry name" value="PKS_PP"/>
    <property type="match status" value="1"/>
</dbReference>
<dbReference type="Proteomes" id="UP000237438">
    <property type="component" value="Unassembled WGS sequence"/>
</dbReference>
<dbReference type="EMBL" id="PEDP01000805">
    <property type="protein sequence ID" value="POS84912.1"/>
    <property type="molecule type" value="Genomic_DNA"/>
</dbReference>
<protein>
    <recommendedName>
        <fullName evidence="6">Carrier domain-containing protein</fullName>
    </recommendedName>
</protein>
<feature type="domain" description="Carrier" evidence="6">
    <location>
        <begin position="4310"/>
        <end position="4383"/>
    </location>
</feature>
<dbReference type="FunFam" id="3.40.50.12780:FF:000024">
    <property type="entry name" value="Nonribosomal siderophore peptide synthase SidC"/>
    <property type="match status" value="2"/>
</dbReference>
<dbReference type="InterPro" id="IPR000873">
    <property type="entry name" value="AMP-dep_synth/lig_dom"/>
</dbReference>
<dbReference type="OrthoDB" id="416786at2759"/>
<dbReference type="PROSITE" id="PS00012">
    <property type="entry name" value="PHOSPHOPANTETHEINE"/>
    <property type="match status" value="1"/>
</dbReference>
<dbReference type="FunFam" id="3.30.300.30:FF:000015">
    <property type="entry name" value="Nonribosomal peptide synthase SidD"/>
    <property type="match status" value="1"/>
</dbReference>
<dbReference type="SUPFAM" id="SSF56801">
    <property type="entry name" value="Acetyl-CoA synthetase-like"/>
    <property type="match status" value="3"/>
</dbReference>
<comment type="caution">
    <text evidence="7">The sequence shown here is derived from an EMBL/GenBank/DDBJ whole genome shotgun (WGS) entry which is preliminary data.</text>
</comment>
<dbReference type="InterPro" id="IPR042099">
    <property type="entry name" value="ANL_N_sf"/>
</dbReference>
<dbReference type="NCBIfam" id="TIGR01733">
    <property type="entry name" value="AA-adenyl-dom"/>
    <property type="match status" value="1"/>
</dbReference>
<evidence type="ECO:0000256" key="5">
    <source>
        <dbReference type="ARBA" id="ARBA00029454"/>
    </source>
</evidence>
<feature type="domain" description="Carrier" evidence="6">
    <location>
        <begin position="1594"/>
        <end position="1671"/>
    </location>
</feature>
<name>A0A2S4PSA6_9PEZI</name>
<comment type="similarity">
    <text evidence="5">Belongs to the NRP synthetase family.</text>
</comment>
<dbReference type="InterPro" id="IPR010071">
    <property type="entry name" value="AA_adenyl_dom"/>
</dbReference>
<dbReference type="SMART" id="SM01294">
    <property type="entry name" value="PKS_PP_betabranch"/>
    <property type="match status" value="1"/>
</dbReference>
<dbReference type="PROSITE" id="PS00455">
    <property type="entry name" value="AMP_BINDING"/>
    <property type="match status" value="2"/>
</dbReference>
<dbReference type="STRING" id="225359.A0A2S4PSA6"/>
<dbReference type="InterPro" id="IPR036736">
    <property type="entry name" value="ACP-like_sf"/>
</dbReference>
<dbReference type="PANTHER" id="PTHR45527:SF1">
    <property type="entry name" value="FATTY ACID SYNTHASE"/>
    <property type="match status" value="1"/>
</dbReference>
<sequence>MAKRLSILNNPPKVLDGPQLLHELISWESYPNRCAIDFTSGNRRKCYSYQELQSCVALLVPRIQEALSTRSFEAPQHIVPVLLPQSPALYITYLAILVSGGAFCPINPDTPIDRIKFISNDVEASLLFTTSEFEKIVTWENGPTVIIVDEFPSSLDSCHKLQMPLRTKPDDLAYVMYTSGSTGVPKGVRIAHIAASQSLLAHEKYFPPFKRFLQFAAPSFDISLFEIFFPLKRSCTIVGCSRKELLNNLINKINELDIDVAELTPSVVGSLIEKRSNIPGLNLLLTIGEPLTIPVVREFGGSKTKRTLLYGLYGPTEATLHCTINPAMGIDTKPNNIGVPLDTVSTLIVVPSSCTEDAAKLQILPIGELGELVLTGPQLAQGYLHREEQEKLVFISFEGRKYYRTGDKAKQLEDGSIEIYGRITEDQVKVRGQRIELGEIENAIYKHSETKVVTAMVIRSTIVVFSIVKNMTMNSEEIMMICSKWLPQSMLPNEIILRNSFPYLPSGKVDKRRLESEYLEERQRKNSSDEITKTESENLLKKILFDSLGSFPINSRLASVGLDSLTAIKISSRMRTSGFGISTSSLLKLQNFEELLSFFISSRTSSTQNSLELSSENTITNEKSQYHLSSSTNYSHCTFPCTPQQIAMLSESERGQNLYYNWFELEFLHMNDFNYLIQVIHNLSQSNPILRTGFLATEGPGEFVQFIHKKIPDIQFELVKSFKYAFDKSKDNSLEFPIRFQILLGMSNLRLLVHLHHAMYDAWSVELLLDDLDTLLASKPLRKRSGFELVVNSYLDWENSSKKNWLVKDYWKDHLAHFDPIQLPNFCTNPVLVSKLLRYSLQTSISTPDVEAASRRLMSSSQSIFQAAFSLILSSYLGSTDICFGSVFSGRTLPIDGIENIIGPCMTTLPIRIDVGTSSTLHELTQQLNSINRKHLDYVQSSLRNIKMASGFQSRGVLFDTLLIWQQTLHPHDYFRKHVSLINSEDFLEFNLVLEVIPHVKNIELRATYQQQLVPEAQINIFLHQIEQLTKKILEINETSKDRAFSFLEPNLLSIENTTPKIEIKSLDHGLHSSVENIAAEDPKRPAVCFAYSLCEREHNIQNLSYSELNIRANKIAHYLIQCGILPNQLICICLDKSVELYIYILAVTKVGAAWLPVMPDIPLDRLNYVLKQSQTPLVITHSNLRSKFISISTKVAFMDEIDTSVLSSKNLSVRISLDNFACAIFTSGSTGEPKSVLSSQGNILNHLLALKSLYPESKKTRFLQSCPHTLGASITDIFFTWSIGGCVCSASKDLLFRDLEYAIRTLEVTHLSLTPTVAALIDPKKVPCVKFLVLAGEPLTSKVYASWVDHGLWVGYGSSETTNIVTVRPLDLGNYKFGSLGYLLKTTSAFVLSPDDFFNPVPRGGKGELCFGGSQVFRGYLNKTHDRGKFIMHQDFGRIYRSGDYGRLLPDGSLEFLGRNDDHVKIKGYRVELGEINDVVMSSTPETSNCVTLVIDGQTQTEQRLVCFWTSNKNPTLELKCLTIDQATVKTLRKALDSVLPSYMIPSAVISVSFIPITVSGKIDSGRLINFFNKLSTQYLDSTINFKGPISNYQMNTVEKEIAAAVAQVINKSILDIDADMSFFSLGFDSITAIHLSKVLRQKFRYKLTVSEILRFPTVIRLAVILSDREKLEPLPAMTNSTYLNFEFNSNFCESVIKEYEESGFKVQNILPCTSLQESMLSATELYSESMYQNKVIFKISGSIHKLERCWQEMVRRHEILRTCFKKIESRKHVYVQVVLTEYDLRFGVFTKLSKTRTHYGTLKPPYSLDILRISETEQLVLSMHHALYDGEAMSILYDEIQTLYYDRPLELPISFSHFLRFQEESIDLEAADIFWANILKNCVFPKFKYDRKKLNSILTSQTHKLSAKYSLKWVEKKCMEHETSLRSVLMAVWACILSERLQENDICFGNVVSGRSIPIPGIERLIAPCLNTIPSRLRNINDLSYIEAFRIFQRLNAETLPFQFTPLRRIQSKVNLSNRLFDTILILQNSERKLDDSIWSIVEESGFTEIPLICEVIPKRDDDILAIYIHSLPSIIPENISLEILKSFHEKLHLALQNPRNQLLSIDYKVRIHKQRSSIIHSEKITRDTSLIRALSEDELKICDIIANFSDVPAYKIRYNDNFFHLGLDSINITQFVAHLKRKRYNVHTTDVLEHPTVCDLTNFLRKKKEKSSQISQEKLNATDNFNVFYAMHCDYICRAYNISREDIEAIRPCTSFQQGMIARTIQSDGKEYFNIRILEFSKDILLFKLKEAWAIACQKHEIFRTGLVSIEDIKFPFAMVTYRNFTLPWIEEVNTQAHFEVNVIDKLSRSPWGLFVRHLKDKIEIKFSAHHALYDAKSIEMLFLDVASSYSSSEIIHRPPINKLLGAIILQSQENLEEKKLFWQREENKVIMNRFPDLNPIKSNDTENLFYVHTSEFKSSALEAKCRENSVTMQSAAQAAWARLLTAYIGESTTTFGITLSGRSIHKNADKTPFPSTVTLPTRCNVSGTNQELLARSMDFNSHVYRHQFTPLSNILKWSDFPSGKIFDTLLTYRKFTNSDSSIQTPWKITQEYSFVDYVLSLDLLSKADDRLELCLNYKVELIPPEQALIILHQYETLLIDVLSNPYNACDIAPQASLSLLSITTAKQTELPGLNSLTHEFVEFGALDHPKKVAFEFATSIGSNNFKSEKWTYEELNQISNKVANFLLEIEVEPGDPIAICFDKCPEATFAIIGIMKVGCICVALDSNSPVDRLKFILEDSGAKKILTNGKPLEKFTGYFNKLVLNLDLEGISRYSQDPPKLSRAIMPSDISYIIYTSGTTGIPKGCLITHENLVQFMRAFTKIFDGHWTDDSKFLQFASYHFDVSIMEHFWSWSIGICVVSAPRELIFEDITGTIQALGVTHIDLTPSLARLIRPEDIPSLCHGAFLTGGEQLQQEILDTWGKYSCIYNCYGPTEATIGCIMNPRVSCNGKPANIGSALVNIGTFVLKLGTELPVLRGGIGELCVSGKLISKGYLNHPELTAQKFPILKSFNEKVYRTGDLVRMLHDGSFMFLGRADSQVKLRGQRLELEEIRKVILKRFPEIDQVVVLILKHKTQNNNHLVLFFVSSHVDPLILISAMQSACKTWLPGYMVPTYFIPVKVIPLNMNNKVDVKKLSAQYDEIKIEYLQKIKNQIQQEHTWSSRQLEVLSKIGSAIGVEISALSQKTNIYELGLDSISMIKFCRALQNSGLENASLSIIRNNPSMDSLVTALLSKNSSASEEYSIYMTSLQNISAFSQKHLFTVCNELDVENIEIESISPCTPLQEGMIYKFLENERAVYFNKFVFRLSSKVDTEKLLTAWNSAIRHLEVLRIKFVATNDGFCQVVMRENVISWVNEIDYDSMDKIKSLRNPYYLSLNKNILNLQIFHGLYDEISLKLILNHVINEYNNIGTIFYGPSFISSLAHGPLTKKPGAKEFWSSHFKELPSTSFMARSIYSQDPTTASSVISIKGFETLRQSLGVAPQAIIEGCWISVLQTYLSLQFTLGIVVSGRLINLDNVDLIVGPLFNTIPFNIRLRQNATLQEIIFYCQDFNMKMQDFQFTSIKEIQKWIHEKHKIFQKFEIFQSIFNFQRENKSVESFPSDIWDLIDTKSSVDYPLALEARLSSDSNQLSLTVFKQNNSLINESAIDLLKNMENYILKTIEFVGKNKISSGCLLHGFSPVSNDEILQSFEISVQDENSFSNNNKMIIKEEISALARVDYSTINESTPIYELGLDSIDVIKLFSRLKKRGIEISVSDIITSQTISRMACKVKSHIQSSNEVNCYLQELSQQLRTYFKDSRNLTKDVETILPATPLQQSMVNEMISSGFKRYFNIDGFRISKNVDLEKLKNAISRVVEVSPILRTTFHEVDDPKIPARYAQFVHKFSRNQIKFDFISLKKGQSLQDYLNDYSQEVITKAMTTKILLYFRYAIMDDAKYLIIAISHALYDGISLQLIHEDIKRAYNSQLKPRPDFKPYLEKVFTSVTENAKLFWKARLANLPENRISPRGIFDSEESRKIFLINRKSSLALPKIEIFCKSSGVTIQTIGQTCWALVLCHLMKQLDVVFGSVLSCRDSEEANEVVFPLMNTVILRSVIHGNLGEMLKYMQEMNDATRYYQHFPLNKAQVYAHSSRDKCAQFSNTSLFDSLFIYQGRDRSAKENSLYEQAYGISEVEFPICVELCIIDNEYMSWTIACKAANASYAETKKLLDALDFILERVVSTPEAPSMVYDKDGVSICGLPKFHIKSVQSSKKISKNVSDVDENSWSKLELVIRKVLYEISGVPEKEISKKMTIYHLGLDSILVLKLPALLKTCGIKMSVKSILNGQTITEMAKLVEQSDTNSNKSLDMEKFLANILSLPELSKDLMILEKEVSKIKYVMPAVAGQYYMIRQWQLSHGAVFFAAFAHILPGQLNETSIESAWIRLLSRHDILRTGFLNVGARIFQVVYQNPPNQIIYSKGDDIIKSRKSIGDLRQPPINLIVDKLSDEKIQLILMIHHALYDGISIKIILRELLALYYDTNIELPTTCFKEFAIKSFSSSQSSSIQEKWKAYLGSSNNPPLDLVERTATKQRIEFREPQNKIQNIKDKAKEIGSSVDSIFLAVLFKIEAQRRAHAGSMTSSITMGLYVANRGPFGDDLSQLPAPTLNILPLRAFHPLDKSLETLALELQNDIHKIRDSDMVSASLSEIYNWTGTQVNFCVNLLKRSLNTYASPVEFQQHSSDLMFTTEKNNEWAPLQVNHRLVTHDDIPLHAMTHIHDKAYIVSLSFFPFPFPFLFL</sequence>
<dbReference type="NCBIfam" id="NF003417">
    <property type="entry name" value="PRK04813.1"/>
    <property type="match status" value="3"/>
</dbReference>